<dbReference type="Gene3D" id="3.30.1330.30">
    <property type="match status" value="1"/>
</dbReference>
<organism evidence="2 3">
    <name type="scientific">Calorimonas adulescens</name>
    <dbReference type="NCBI Taxonomy" id="2606906"/>
    <lineage>
        <taxon>Bacteria</taxon>
        <taxon>Bacillati</taxon>
        <taxon>Bacillota</taxon>
        <taxon>Clostridia</taxon>
        <taxon>Thermoanaerobacterales</taxon>
        <taxon>Thermoanaerobacteraceae</taxon>
        <taxon>Calorimonas</taxon>
    </lineage>
</organism>
<comment type="caution">
    <text evidence="2">The sequence shown here is derived from an EMBL/GenBank/DDBJ whole genome shotgun (WGS) entry which is preliminary data.</text>
</comment>
<keyword evidence="2" id="KW-0687">Ribonucleoprotein</keyword>
<protein>
    <submittedName>
        <fullName evidence="2">50S ribosomal protein L7Ae-like protein</fullName>
    </submittedName>
</protein>
<keyword evidence="3" id="KW-1185">Reference proteome</keyword>
<evidence type="ECO:0000313" key="3">
    <source>
        <dbReference type="Proteomes" id="UP000322976"/>
    </source>
</evidence>
<proteinExistence type="predicted"/>
<feature type="domain" description="Ribosomal protein eL8/eL30/eS12/Gadd45" evidence="1">
    <location>
        <begin position="7"/>
        <end position="80"/>
    </location>
</feature>
<name>A0A5D8QEV5_9THEO</name>
<gene>
    <name evidence="2" type="ORF">FWJ32_03700</name>
</gene>
<dbReference type="InterPro" id="IPR004038">
    <property type="entry name" value="Ribosomal_eL8/eL30/eS12/Gad45"/>
</dbReference>
<dbReference type="InterPro" id="IPR029064">
    <property type="entry name" value="Ribosomal_eL30-like_sf"/>
</dbReference>
<accession>A0A5D8QEV5</accession>
<dbReference type="AlphaFoldDB" id="A0A5D8QEV5"/>
<dbReference type="EMBL" id="VTPS01000004">
    <property type="protein sequence ID" value="TZE82714.1"/>
    <property type="molecule type" value="Genomic_DNA"/>
</dbReference>
<reference evidence="2 3" key="1">
    <citation type="submission" date="2019-08" db="EMBL/GenBank/DDBJ databases">
        <title>Calorimonas adulescens gen. nov., sp. nov., an anaerobic thermophilic bacterium from Sakhalin hot spring.</title>
        <authorList>
            <person name="Khomyakova M.A."/>
            <person name="Merkel A.Y."/>
            <person name="Novikov A."/>
            <person name="Bonch-Osmolovskaya E.A."/>
            <person name="Slobodkin A.I."/>
        </authorList>
    </citation>
    <scope>NUCLEOTIDE SEQUENCE [LARGE SCALE GENOMIC DNA]</scope>
    <source>
        <strain evidence="2 3">A05MB</strain>
    </source>
</reference>
<dbReference type="RefSeq" id="WP_149544629.1">
    <property type="nucleotide sequence ID" value="NZ_VTPS01000004.1"/>
</dbReference>
<evidence type="ECO:0000313" key="2">
    <source>
        <dbReference type="EMBL" id="TZE82714.1"/>
    </source>
</evidence>
<dbReference type="Pfam" id="PF01248">
    <property type="entry name" value="Ribosomal_L7Ae"/>
    <property type="match status" value="1"/>
</dbReference>
<evidence type="ECO:0000259" key="1">
    <source>
        <dbReference type="Pfam" id="PF01248"/>
    </source>
</evidence>
<dbReference type="SUPFAM" id="SSF55315">
    <property type="entry name" value="L30e-like"/>
    <property type="match status" value="1"/>
</dbReference>
<dbReference type="GO" id="GO:0005840">
    <property type="term" value="C:ribosome"/>
    <property type="evidence" value="ECO:0007669"/>
    <property type="project" value="UniProtKB-KW"/>
</dbReference>
<keyword evidence="2" id="KW-0689">Ribosomal protein</keyword>
<sequence length="82" mass="8778">MPNRLKTAKNKCVGTKQTQKAIEAGSAVVVYVAKDAETKVTSKVIELCMQKGIECVFVDTMRQLGEFCGIEIGAASAAILKD</sequence>
<dbReference type="PRINTS" id="PR00884">
    <property type="entry name" value="RIBOSOMALHS6"/>
</dbReference>
<dbReference type="Proteomes" id="UP000322976">
    <property type="component" value="Unassembled WGS sequence"/>
</dbReference>